<dbReference type="EMBL" id="JACSQT010000002">
    <property type="protein sequence ID" value="MBD7936579.1"/>
    <property type="molecule type" value="Genomic_DNA"/>
</dbReference>
<dbReference type="RefSeq" id="WP_191811965.1">
    <property type="nucleotide sequence ID" value="NZ_JACSQT010000002.1"/>
</dbReference>
<reference evidence="2 3" key="1">
    <citation type="submission" date="2020-08" db="EMBL/GenBank/DDBJ databases">
        <title>A Genomic Blueprint of the Chicken Gut Microbiome.</title>
        <authorList>
            <person name="Gilroy R."/>
            <person name="Ravi A."/>
            <person name="Getino M."/>
            <person name="Pursley I."/>
            <person name="Horton D.L."/>
            <person name="Alikhan N.-F."/>
            <person name="Baker D."/>
            <person name="Gharbi K."/>
            <person name="Hall N."/>
            <person name="Watson M."/>
            <person name="Adriaenssens E.M."/>
            <person name="Foster-Nyarko E."/>
            <person name="Jarju S."/>
            <person name="Secka A."/>
            <person name="Antonio M."/>
            <person name="Oren A."/>
            <person name="Chaudhuri R."/>
            <person name="La Ragione R.M."/>
            <person name="Hildebrand F."/>
            <person name="Pallen M.J."/>
        </authorList>
    </citation>
    <scope>NUCLEOTIDE SEQUENCE [LARGE SCALE GENOMIC DNA]</scope>
    <source>
        <strain evidence="2 3">Sa5YUA1</strain>
    </source>
</reference>
<dbReference type="Proteomes" id="UP000657931">
    <property type="component" value="Unassembled WGS sequence"/>
</dbReference>
<gene>
    <name evidence="2" type="ORF">H9655_06035</name>
</gene>
<evidence type="ECO:0000259" key="1">
    <source>
        <dbReference type="Pfam" id="PF07872"/>
    </source>
</evidence>
<name>A0ABR8QM43_9BACI</name>
<accession>A0ABR8QM43</accession>
<protein>
    <submittedName>
        <fullName evidence="2">DUF1659 domain-containing protein</fullName>
    </submittedName>
</protein>
<evidence type="ECO:0000313" key="2">
    <source>
        <dbReference type="EMBL" id="MBD7936579.1"/>
    </source>
</evidence>
<organism evidence="2 3">
    <name type="scientific">Cytobacillus stercorigallinarum</name>
    <dbReference type="NCBI Taxonomy" id="2762240"/>
    <lineage>
        <taxon>Bacteria</taxon>
        <taxon>Bacillati</taxon>
        <taxon>Bacillota</taxon>
        <taxon>Bacilli</taxon>
        <taxon>Bacillales</taxon>
        <taxon>Bacillaceae</taxon>
        <taxon>Cytobacillus</taxon>
    </lineage>
</organism>
<evidence type="ECO:0000313" key="3">
    <source>
        <dbReference type="Proteomes" id="UP000657931"/>
    </source>
</evidence>
<dbReference type="InterPro" id="IPR012454">
    <property type="entry name" value="DUF1659"/>
</dbReference>
<keyword evidence="3" id="KW-1185">Reference proteome</keyword>
<comment type="caution">
    <text evidence="2">The sequence shown here is derived from an EMBL/GenBank/DDBJ whole genome shotgun (WGS) entry which is preliminary data.</text>
</comment>
<proteinExistence type="predicted"/>
<feature type="domain" description="DUF1659" evidence="1">
    <location>
        <begin position="3"/>
        <end position="71"/>
    </location>
</feature>
<sequence length="73" mass="8191">MAQTILVDSKLRLSFETGVNEKGEVEYKVKTFSHVMAEATADQLYRFAEAYGSLAQSPLVSIQRNDNHDILQS</sequence>
<dbReference type="Pfam" id="PF07872">
    <property type="entry name" value="DUF1659"/>
    <property type="match status" value="1"/>
</dbReference>